<comment type="caution">
    <text evidence="2">The sequence shown here is derived from an EMBL/GenBank/DDBJ whole genome shotgun (WGS) entry which is preliminary data.</text>
</comment>
<dbReference type="RefSeq" id="WP_062633707.1">
    <property type="nucleotide sequence ID" value="NZ_OCSU01000003.1"/>
</dbReference>
<keyword evidence="3" id="KW-1185">Reference proteome</keyword>
<feature type="compositionally biased region" description="Basic and acidic residues" evidence="1">
    <location>
        <begin position="80"/>
        <end position="90"/>
    </location>
</feature>
<dbReference type="Proteomes" id="UP000219522">
    <property type="component" value="Unassembled WGS sequence"/>
</dbReference>
<dbReference type="EMBL" id="OCSU01000003">
    <property type="protein sequence ID" value="SOE88333.1"/>
    <property type="molecule type" value="Genomic_DNA"/>
</dbReference>
<organism evidence="2 3">
    <name type="scientific">Caballeronia arationis</name>
    <dbReference type="NCBI Taxonomy" id="1777142"/>
    <lineage>
        <taxon>Bacteria</taxon>
        <taxon>Pseudomonadati</taxon>
        <taxon>Pseudomonadota</taxon>
        <taxon>Betaproteobacteria</taxon>
        <taxon>Burkholderiales</taxon>
        <taxon>Burkholderiaceae</taxon>
        <taxon>Caballeronia</taxon>
    </lineage>
</organism>
<evidence type="ECO:0000256" key="1">
    <source>
        <dbReference type="SAM" id="MobiDB-lite"/>
    </source>
</evidence>
<feature type="region of interest" description="Disordered" evidence="1">
    <location>
        <begin position="69"/>
        <end position="90"/>
    </location>
</feature>
<evidence type="ECO:0008006" key="4">
    <source>
        <dbReference type="Google" id="ProtNLM"/>
    </source>
</evidence>
<reference evidence="2 3" key="1">
    <citation type="submission" date="2017-09" db="EMBL/GenBank/DDBJ databases">
        <authorList>
            <person name="Varghese N."/>
            <person name="Submissions S."/>
        </authorList>
    </citation>
    <scope>NUCLEOTIDE SEQUENCE [LARGE SCALE GENOMIC DNA]</scope>
    <source>
        <strain evidence="2 3">OK806</strain>
    </source>
</reference>
<protein>
    <recommendedName>
        <fullName evidence="4">Transcriptional regulator</fullName>
    </recommendedName>
</protein>
<evidence type="ECO:0000313" key="2">
    <source>
        <dbReference type="EMBL" id="SOE88333.1"/>
    </source>
</evidence>
<sequence length="90" mass="9640">MRNTEVAYKNVYLIPLAAYDEGLYAAMLIVRELNGLQRASGVLGHFSGPAEARQFALAYGMAEIDDRPPGAPAALLQPSGRKDAALRHAA</sequence>
<gene>
    <name evidence="2" type="ORF">SAMN05446927_6937</name>
</gene>
<proteinExistence type="predicted"/>
<evidence type="ECO:0000313" key="3">
    <source>
        <dbReference type="Proteomes" id="UP000219522"/>
    </source>
</evidence>
<dbReference type="AlphaFoldDB" id="A0A7Z7N6U3"/>
<accession>A0A7Z7N6U3</accession>
<name>A0A7Z7N6U3_9BURK</name>